<name>A0ABS9Z8L0_9HYPH</name>
<evidence type="ECO:0000313" key="4">
    <source>
        <dbReference type="Proteomes" id="UP001139104"/>
    </source>
</evidence>
<evidence type="ECO:0000259" key="2">
    <source>
        <dbReference type="PROSITE" id="PS50006"/>
    </source>
</evidence>
<dbReference type="InterPro" id="IPR017735">
    <property type="entry name" value="T6SS_FHA"/>
</dbReference>
<dbReference type="RefSeq" id="WP_243067485.1">
    <property type="nucleotide sequence ID" value="NZ_JAIVFK010000009.1"/>
</dbReference>
<dbReference type="EMBL" id="JAIVFP010000001">
    <property type="protein sequence ID" value="MCI4683537.1"/>
    <property type="molecule type" value="Genomic_DNA"/>
</dbReference>
<reference evidence="3" key="1">
    <citation type="journal article" date="2022" name="ISME J.">
        <title>Identification of active gaseous-alkane degraders at natural gas seeps.</title>
        <authorList>
            <person name="Farhan Ul Haque M."/>
            <person name="Hernandez M."/>
            <person name="Crombie A.T."/>
            <person name="Murrell J.C."/>
        </authorList>
    </citation>
    <scope>NUCLEOTIDE SEQUENCE</scope>
    <source>
        <strain evidence="3">PC2</strain>
    </source>
</reference>
<dbReference type="Pfam" id="PF20232">
    <property type="entry name" value="T6SS_FHA_C"/>
    <property type="match status" value="1"/>
</dbReference>
<accession>A0ABS9Z8L0</accession>
<keyword evidence="4" id="KW-1185">Reference proteome</keyword>
<feature type="region of interest" description="Disordered" evidence="1">
    <location>
        <begin position="168"/>
        <end position="200"/>
    </location>
</feature>
<dbReference type="InterPro" id="IPR046883">
    <property type="entry name" value="T6SS_FHA_C"/>
</dbReference>
<dbReference type="NCBIfam" id="TIGR03354">
    <property type="entry name" value="VI_FHA"/>
    <property type="match status" value="1"/>
</dbReference>
<dbReference type="Gene3D" id="2.60.200.20">
    <property type="match status" value="1"/>
</dbReference>
<dbReference type="InterPro" id="IPR000253">
    <property type="entry name" value="FHA_dom"/>
</dbReference>
<dbReference type="CDD" id="cd00060">
    <property type="entry name" value="FHA"/>
    <property type="match status" value="1"/>
</dbReference>
<feature type="domain" description="FHA" evidence="2">
    <location>
        <begin position="29"/>
        <end position="79"/>
    </location>
</feature>
<dbReference type="Proteomes" id="UP001139104">
    <property type="component" value="Unassembled WGS sequence"/>
</dbReference>
<evidence type="ECO:0000256" key="1">
    <source>
        <dbReference type="SAM" id="MobiDB-lite"/>
    </source>
</evidence>
<feature type="region of interest" description="Disordered" evidence="1">
    <location>
        <begin position="215"/>
        <end position="240"/>
    </location>
</feature>
<comment type="caution">
    <text evidence="3">The sequence shown here is derived from an EMBL/GenBank/DDBJ whole genome shotgun (WGS) entry which is preliminary data.</text>
</comment>
<dbReference type="InterPro" id="IPR008984">
    <property type="entry name" value="SMAD_FHA_dom_sf"/>
</dbReference>
<proteinExistence type="predicted"/>
<organism evidence="3 4">
    <name type="scientific">Candidatus Rhodoblastus alkanivorans</name>
    <dbReference type="NCBI Taxonomy" id="2954117"/>
    <lineage>
        <taxon>Bacteria</taxon>
        <taxon>Pseudomonadati</taxon>
        <taxon>Pseudomonadota</taxon>
        <taxon>Alphaproteobacteria</taxon>
        <taxon>Hyphomicrobiales</taxon>
        <taxon>Rhodoblastaceae</taxon>
        <taxon>Rhodoblastus</taxon>
    </lineage>
</organism>
<protein>
    <submittedName>
        <fullName evidence="3">Type VI secretion system-associated FHA domain protein TagH</fullName>
    </submittedName>
</protein>
<dbReference type="SUPFAM" id="SSF49879">
    <property type="entry name" value="SMAD/FHA domain"/>
    <property type="match status" value="1"/>
</dbReference>
<gene>
    <name evidence="3" type="primary">tagH</name>
    <name evidence="3" type="ORF">K2U94_12300</name>
</gene>
<dbReference type="PROSITE" id="PS50006">
    <property type="entry name" value="FHA_DOMAIN"/>
    <property type="match status" value="1"/>
</dbReference>
<dbReference type="Pfam" id="PF00498">
    <property type="entry name" value="FHA"/>
    <property type="match status" value="1"/>
</dbReference>
<sequence>MPLKLSIDNFDRLSDGGPLTFTMRGQNRAEIGRDAHLDWRLPDPERIVSGKHCEITREGDDYYLVDLSTNGTYVNGSSSRVQSPYRLKGGDQLQIGDYLISVVVTPDADMASAEPPQPPPAVDRPASYDSLWDAEADVAPPEDPRQFRRAARNQPIYSDFLYHAADAPRVTEPEQFSPRPGGDFAATPPREDPLRAPAPRRPRIEEAVWDEAPPVVTPSVAPDAEAKAPAPPPAAPEPTRAAQRAPFPEAAILDTFARAAGLPEGFFAGRDPNEVADMLGRSMRVVTEEMKRLLQARAQAKNLARSSKHTVIEPRDNNPLKFTPTPEDALRIMFAPPSPSYLGAERALAQGFADLGRHQAQCFSAMQQAVRRMFADLDPANVEAANPAPAGVAALVKSHKSALWDAYVAAWRATAKGGAEDVIQRFMLLFGQNYDKSG</sequence>
<dbReference type="SMART" id="SM00240">
    <property type="entry name" value="FHA"/>
    <property type="match status" value="1"/>
</dbReference>
<evidence type="ECO:0000313" key="3">
    <source>
        <dbReference type="EMBL" id="MCI4683537.1"/>
    </source>
</evidence>